<feature type="transmembrane region" description="Helical" evidence="1">
    <location>
        <begin position="127"/>
        <end position="150"/>
    </location>
</feature>
<keyword evidence="1" id="KW-1133">Transmembrane helix</keyword>
<sequence>MDFKEIIIRLSVYFVPAIVIAVVFLAFSLIIIKMRKKNINPSSGGKKKALIGSLLVAYYFIVIGITNLSRGESYYGIINLNIFSGYVEAWNSFSVISFQLIVFNILMFVPLGILLPLYSSRFMKFKWILIGSFVATLMIETFQVVTGRGIFELDDIFHNTLGGVLGYQLFMLIHTVIQKKRISFQELTKRLSIPLILLIAFVSVLSFYHSKEFGNMSINPTYGSDMGKITLSNTIQLNSKTAYVPVYKNKYSNDREHGRRMAEFLQKALTLPELTAEGRDGENRQFRF</sequence>
<name>A0A7X2J267_9BACI</name>
<dbReference type="InterPro" id="IPR053150">
    <property type="entry name" value="Teicoplanin_resist-assoc"/>
</dbReference>
<proteinExistence type="predicted"/>
<feature type="transmembrane region" description="Helical" evidence="1">
    <location>
        <begin position="189"/>
        <end position="208"/>
    </location>
</feature>
<feature type="domain" description="VanZ-like" evidence="2">
    <location>
        <begin position="56"/>
        <end position="173"/>
    </location>
</feature>
<protein>
    <recommendedName>
        <fullName evidence="2">VanZ-like domain-containing protein</fullName>
    </recommendedName>
</protein>
<accession>A0A7X2J267</accession>
<dbReference type="Proteomes" id="UP000448867">
    <property type="component" value="Unassembled WGS sequence"/>
</dbReference>
<feature type="transmembrane region" description="Helical" evidence="1">
    <location>
        <begin position="156"/>
        <end position="177"/>
    </location>
</feature>
<dbReference type="RefSeq" id="WP_154309332.1">
    <property type="nucleotide sequence ID" value="NZ_WKKI01000049.1"/>
</dbReference>
<dbReference type="AlphaFoldDB" id="A0A7X2J267"/>
<dbReference type="PANTHER" id="PTHR36834">
    <property type="entry name" value="MEMBRANE PROTEIN-RELATED"/>
    <property type="match status" value="1"/>
</dbReference>
<keyword evidence="4" id="KW-1185">Reference proteome</keyword>
<dbReference type="PANTHER" id="PTHR36834:SF1">
    <property type="entry name" value="INTEGRAL MEMBRANE PROTEIN"/>
    <property type="match status" value="1"/>
</dbReference>
<feature type="transmembrane region" description="Helical" evidence="1">
    <location>
        <begin position="89"/>
        <end position="115"/>
    </location>
</feature>
<evidence type="ECO:0000256" key="1">
    <source>
        <dbReference type="SAM" id="Phobius"/>
    </source>
</evidence>
<dbReference type="EMBL" id="WKKI01000049">
    <property type="protein sequence ID" value="MRX73874.1"/>
    <property type="molecule type" value="Genomic_DNA"/>
</dbReference>
<gene>
    <name evidence="3" type="ORF">GJU40_17200</name>
</gene>
<keyword evidence="1" id="KW-0472">Membrane</keyword>
<comment type="caution">
    <text evidence="3">The sequence shown here is derived from an EMBL/GenBank/DDBJ whole genome shotgun (WGS) entry which is preliminary data.</text>
</comment>
<reference evidence="3 4" key="1">
    <citation type="submission" date="2019-11" db="EMBL/GenBank/DDBJ databases">
        <title>Bacillus lacus genome.</title>
        <authorList>
            <person name="Allen C.J."/>
            <person name="Newman J.D."/>
        </authorList>
    </citation>
    <scope>NUCLEOTIDE SEQUENCE [LARGE SCALE GENOMIC DNA]</scope>
    <source>
        <strain evidence="3 4">KCTC 33946</strain>
    </source>
</reference>
<dbReference type="Pfam" id="PF04892">
    <property type="entry name" value="VanZ"/>
    <property type="match status" value="1"/>
</dbReference>
<feature type="transmembrane region" description="Helical" evidence="1">
    <location>
        <begin position="6"/>
        <end position="30"/>
    </location>
</feature>
<evidence type="ECO:0000313" key="3">
    <source>
        <dbReference type="EMBL" id="MRX73874.1"/>
    </source>
</evidence>
<evidence type="ECO:0000259" key="2">
    <source>
        <dbReference type="Pfam" id="PF04892"/>
    </source>
</evidence>
<organism evidence="3 4">
    <name type="scientific">Metabacillus lacus</name>
    <dbReference type="NCBI Taxonomy" id="1983721"/>
    <lineage>
        <taxon>Bacteria</taxon>
        <taxon>Bacillati</taxon>
        <taxon>Bacillota</taxon>
        <taxon>Bacilli</taxon>
        <taxon>Bacillales</taxon>
        <taxon>Bacillaceae</taxon>
        <taxon>Metabacillus</taxon>
    </lineage>
</organism>
<feature type="transmembrane region" description="Helical" evidence="1">
    <location>
        <begin position="50"/>
        <end position="69"/>
    </location>
</feature>
<dbReference type="OrthoDB" id="9805025at2"/>
<evidence type="ECO:0000313" key="4">
    <source>
        <dbReference type="Proteomes" id="UP000448867"/>
    </source>
</evidence>
<keyword evidence="1" id="KW-0812">Transmembrane</keyword>
<dbReference type="InterPro" id="IPR006976">
    <property type="entry name" value="VanZ-like"/>
</dbReference>